<feature type="compositionally biased region" description="Basic and acidic residues" evidence="1">
    <location>
        <begin position="302"/>
        <end position="316"/>
    </location>
</feature>
<protein>
    <recommendedName>
        <fullName evidence="4">J domain-containing protein</fullName>
    </recommendedName>
</protein>
<dbReference type="AlphaFoldDB" id="A0AAD2JKT9"/>
<sequence length="620" mass="68785">MAAVKRLNARKGICNTNPKYSVDSSAPKMRAPQAANAGPPLPQLYVDTITRAFGEDADLHRDVLRIAPDAMPIEQRIAYFKRGREIMKQAGSAITAPRDLPPTIRARLKAINMAYDIISNPEWHRQYVTRNEQSPRIKSGVRFNDHIQEHVYELDPAEREYMRERRERRMQRLKELEADALSNESFWNDLLADMENFELGLGGFLQAFPDQIAGQELQEALTDDSSFPDTQSFSSWLSSSVKKGGSLVDDDIETSSYMSSFNPFAEETPRSSSKSSSRGNVRSPTSLPQELAETNRVPRGAGKKETRNSNPFRDEVPDSSSTFNNDDDTTSLFSDGPLDISPVTSPFDDEDDDDDATNPFEDGALDITNDDAPDDVSNPFSAAASDSRFSIGTFQKMQKERRAQRASTRSSNSQISQDLKGAFDNPRASAALDNDDGRLTQRQSKNPFDDEENDVSGDQTSVFDGLDEVWDDEQGVHVDGESVISDLSESVVAKRAKQKQQAFQPFAMDTVKEDTPGSSNLNKDASAENPSWGGSENEQVGFTAAASAIAACCANIVADCQKNTEAMANLEMKNFTTIDFPSMFTAEQSKKPELEQDPFDEMEELFKEMGDELNDELGEF</sequence>
<evidence type="ECO:0008006" key="4">
    <source>
        <dbReference type="Google" id="ProtNLM"/>
    </source>
</evidence>
<comment type="caution">
    <text evidence="2">The sequence shown here is derived from an EMBL/GenBank/DDBJ whole genome shotgun (WGS) entry which is preliminary data.</text>
</comment>
<feature type="compositionally biased region" description="Low complexity" evidence="1">
    <location>
        <begin position="270"/>
        <end position="283"/>
    </location>
</feature>
<feature type="compositionally biased region" description="Acidic residues" evidence="1">
    <location>
        <begin position="347"/>
        <end position="356"/>
    </location>
</feature>
<keyword evidence="3" id="KW-1185">Reference proteome</keyword>
<proteinExistence type="predicted"/>
<feature type="region of interest" description="Disordered" evidence="1">
    <location>
        <begin position="510"/>
        <end position="536"/>
    </location>
</feature>
<name>A0AAD2JKT9_9STRA</name>
<accession>A0AAD2JKT9</accession>
<feature type="compositionally biased region" description="Polar residues" evidence="1">
    <location>
        <begin position="387"/>
        <end position="396"/>
    </location>
</feature>
<reference evidence="2" key="1">
    <citation type="submission" date="2023-08" db="EMBL/GenBank/DDBJ databases">
        <authorList>
            <person name="Audoor S."/>
            <person name="Bilcke G."/>
        </authorList>
    </citation>
    <scope>NUCLEOTIDE SEQUENCE</scope>
</reference>
<feature type="compositionally biased region" description="Polar residues" evidence="1">
    <location>
        <begin position="516"/>
        <end position="536"/>
    </location>
</feature>
<evidence type="ECO:0000313" key="3">
    <source>
        <dbReference type="Proteomes" id="UP001295423"/>
    </source>
</evidence>
<feature type="compositionally biased region" description="Polar residues" evidence="1">
    <location>
        <begin position="405"/>
        <end position="417"/>
    </location>
</feature>
<evidence type="ECO:0000313" key="2">
    <source>
        <dbReference type="EMBL" id="CAJ1959343.1"/>
    </source>
</evidence>
<organism evidence="2 3">
    <name type="scientific">Cylindrotheca closterium</name>
    <dbReference type="NCBI Taxonomy" id="2856"/>
    <lineage>
        <taxon>Eukaryota</taxon>
        <taxon>Sar</taxon>
        <taxon>Stramenopiles</taxon>
        <taxon>Ochrophyta</taxon>
        <taxon>Bacillariophyta</taxon>
        <taxon>Bacillariophyceae</taxon>
        <taxon>Bacillariophycidae</taxon>
        <taxon>Bacillariales</taxon>
        <taxon>Bacillariaceae</taxon>
        <taxon>Cylindrotheca</taxon>
    </lineage>
</organism>
<dbReference type="EMBL" id="CAKOGP040001992">
    <property type="protein sequence ID" value="CAJ1959343.1"/>
    <property type="molecule type" value="Genomic_DNA"/>
</dbReference>
<evidence type="ECO:0000256" key="1">
    <source>
        <dbReference type="SAM" id="MobiDB-lite"/>
    </source>
</evidence>
<gene>
    <name evidence="2" type="ORF">CYCCA115_LOCUS17765</name>
</gene>
<dbReference type="Proteomes" id="UP001295423">
    <property type="component" value="Unassembled WGS sequence"/>
</dbReference>
<feature type="region of interest" description="Disordered" evidence="1">
    <location>
        <begin position="260"/>
        <end position="458"/>
    </location>
</feature>